<protein>
    <recommendedName>
        <fullName evidence="1">protein-ribulosamine 3-kinase</fullName>
        <ecNumber evidence="1">2.7.1.172</ecNumber>
    </recommendedName>
</protein>
<name>A0A2J6TCJ7_9HELO</name>
<evidence type="ECO:0000256" key="1">
    <source>
        <dbReference type="ARBA" id="ARBA00011961"/>
    </source>
</evidence>
<dbReference type="SUPFAM" id="SSF56112">
    <property type="entry name" value="Protein kinase-like (PK-like)"/>
    <property type="match status" value="1"/>
</dbReference>
<sequence length="339" mass="38318">MGNEHTEYSGEIDVPVEAIRIVDPSVLAKLPQGTIITSVAAHGASFWTRTAKLDAFLNDRPKEYFLKTSHGDRGKGMMSGEFTSMSLMYEANPDLVPKPIAWGTYTTIPDVHFFLCNFHNMTDDLPDLHSFPAMLAKLHRNGSSPNGSFGFPVKTYHGQTPIDHGWSDTWEEYFKRTTTVLLRLEQESQGLNKELLDMADPFLNKVIPRLLRPLETGGRSIKPCLIHGDLWYGNATMDGDSELPIIFDAACFYAHNEYDLGVWRATWNKIGKPYITRYHKHFPISPPEEDHDDRNALYATRVGILDSILYKGNSGYREKLIIEMKKLVEKFPGGYEGAS</sequence>
<dbReference type="RefSeq" id="XP_024737654.1">
    <property type="nucleotide sequence ID" value="XM_024876911.1"/>
</dbReference>
<organism evidence="3 4">
    <name type="scientific">Hyaloscypha bicolor E</name>
    <dbReference type="NCBI Taxonomy" id="1095630"/>
    <lineage>
        <taxon>Eukaryota</taxon>
        <taxon>Fungi</taxon>
        <taxon>Dikarya</taxon>
        <taxon>Ascomycota</taxon>
        <taxon>Pezizomycotina</taxon>
        <taxon>Leotiomycetes</taxon>
        <taxon>Helotiales</taxon>
        <taxon>Hyaloscyphaceae</taxon>
        <taxon>Hyaloscypha</taxon>
        <taxon>Hyaloscypha bicolor</taxon>
    </lineage>
</organism>
<proteinExistence type="predicted"/>
<accession>A0A2J6TCJ7</accession>
<dbReference type="Proteomes" id="UP000235371">
    <property type="component" value="Unassembled WGS sequence"/>
</dbReference>
<keyword evidence="4" id="KW-1185">Reference proteome</keyword>
<dbReference type="InParanoid" id="A0A2J6TCJ7"/>
<dbReference type="InterPro" id="IPR016477">
    <property type="entry name" value="Fructo-/Ketosamine-3-kinase"/>
</dbReference>
<evidence type="ECO:0000256" key="2">
    <source>
        <dbReference type="ARBA" id="ARBA00048655"/>
    </source>
</evidence>
<evidence type="ECO:0000313" key="4">
    <source>
        <dbReference type="Proteomes" id="UP000235371"/>
    </source>
</evidence>
<dbReference type="OrthoDB" id="5772781at2759"/>
<dbReference type="Pfam" id="PF03881">
    <property type="entry name" value="Fructosamin_kin"/>
    <property type="match status" value="1"/>
</dbReference>
<dbReference type="Gene3D" id="3.90.1200.10">
    <property type="match status" value="1"/>
</dbReference>
<comment type="catalytic activity">
    <reaction evidence="2">
        <text>N(6)-D-ribulosyl-L-lysyl-[protein] + ATP = N(6)-(3-O-phospho-D-ribulosyl)-L-lysyl-[protein] + ADP + H(+)</text>
        <dbReference type="Rhea" id="RHEA:48432"/>
        <dbReference type="Rhea" id="RHEA-COMP:12103"/>
        <dbReference type="Rhea" id="RHEA-COMP:12104"/>
        <dbReference type="ChEBI" id="CHEBI:15378"/>
        <dbReference type="ChEBI" id="CHEBI:30616"/>
        <dbReference type="ChEBI" id="CHEBI:90418"/>
        <dbReference type="ChEBI" id="CHEBI:90420"/>
        <dbReference type="ChEBI" id="CHEBI:456216"/>
        <dbReference type="EC" id="2.7.1.172"/>
    </reaction>
    <physiologicalReaction direction="left-to-right" evidence="2">
        <dbReference type="Rhea" id="RHEA:48433"/>
    </physiologicalReaction>
</comment>
<dbReference type="EMBL" id="KZ613788">
    <property type="protein sequence ID" value="PMD60750.1"/>
    <property type="molecule type" value="Genomic_DNA"/>
</dbReference>
<dbReference type="AlphaFoldDB" id="A0A2J6TCJ7"/>
<dbReference type="PANTHER" id="PTHR12149:SF8">
    <property type="entry name" value="PROTEIN-RIBULOSAMINE 3-KINASE"/>
    <property type="match status" value="1"/>
</dbReference>
<reference evidence="3 4" key="1">
    <citation type="submission" date="2016-04" db="EMBL/GenBank/DDBJ databases">
        <title>A degradative enzymes factory behind the ericoid mycorrhizal symbiosis.</title>
        <authorList>
            <consortium name="DOE Joint Genome Institute"/>
            <person name="Martino E."/>
            <person name="Morin E."/>
            <person name="Grelet G."/>
            <person name="Kuo A."/>
            <person name="Kohler A."/>
            <person name="Daghino S."/>
            <person name="Barry K."/>
            <person name="Choi C."/>
            <person name="Cichocki N."/>
            <person name="Clum A."/>
            <person name="Copeland A."/>
            <person name="Hainaut M."/>
            <person name="Haridas S."/>
            <person name="Labutti K."/>
            <person name="Lindquist E."/>
            <person name="Lipzen A."/>
            <person name="Khouja H.-R."/>
            <person name="Murat C."/>
            <person name="Ohm R."/>
            <person name="Olson A."/>
            <person name="Spatafora J."/>
            <person name="Veneault-Fourrey C."/>
            <person name="Henrissat B."/>
            <person name="Grigoriev I."/>
            <person name="Martin F."/>
            <person name="Perotto S."/>
        </authorList>
    </citation>
    <scope>NUCLEOTIDE SEQUENCE [LARGE SCALE GENOMIC DNA]</scope>
    <source>
        <strain evidence="3 4">E</strain>
    </source>
</reference>
<evidence type="ECO:0000313" key="3">
    <source>
        <dbReference type="EMBL" id="PMD60750.1"/>
    </source>
</evidence>
<dbReference type="InterPro" id="IPR011009">
    <property type="entry name" value="Kinase-like_dom_sf"/>
</dbReference>
<dbReference type="EC" id="2.7.1.172" evidence="1"/>
<dbReference type="PANTHER" id="PTHR12149">
    <property type="entry name" value="FRUCTOSAMINE 3 KINASE-RELATED PROTEIN"/>
    <property type="match status" value="1"/>
</dbReference>
<dbReference type="GO" id="GO:0102193">
    <property type="term" value="F:protein-ribulosamine 3-kinase activity"/>
    <property type="evidence" value="ECO:0007669"/>
    <property type="project" value="UniProtKB-EC"/>
</dbReference>
<gene>
    <name evidence="3" type="ORF">K444DRAFT_560745</name>
</gene>
<dbReference type="GeneID" id="36584988"/>